<dbReference type="AlphaFoldDB" id="A0A1V4HW53"/>
<dbReference type="Proteomes" id="UP000189940">
    <property type="component" value="Unassembled WGS sequence"/>
</dbReference>
<reference evidence="6 7" key="1">
    <citation type="submission" date="2017-02" db="EMBL/GenBank/DDBJ databases">
        <title>Genome sequence of the nitrite-oxidizing bacterium Nitrobacter vulgaris strain Ab1.</title>
        <authorList>
            <person name="Mellbye B.L."/>
            <person name="Davis E.W."/>
            <person name="Spieck E."/>
            <person name="Chang J.H."/>
            <person name="Bottomley P.J."/>
            <person name="Sayavedra-Soto L.A."/>
        </authorList>
    </citation>
    <scope>NUCLEOTIDE SEQUENCE [LARGE SCALE GENOMIC DNA]</scope>
    <source>
        <strain evidence="6 7">Ab1</strain>
    </source>
</reference>
<feature type="active site" description="Proton acceptor" evidence="3">
    <location>
        <position position="186"/>
    </location>
</feature>
<evidence type="ECO:0000256" key="3">
    <source>
        <dbReference type="PIRSR" id="PIRSR000390-1"/>
    </source>
</evidence>
<dbReference type="RefSeq" id="WP_079447443.1">
    <property type="nucleotide sequence ID" value="NZ_MWPQ01000049.1"/>
</dbReference>
<gene>
    <name evidence="6" type="ORF">B2M20_12835</name>
</gene>
<comment type="caution">
    <text evidence="6">The sequence shown here is derived from an EMBL/GenBank/DDBJ whole genome shotgun (WGS) entry which is preliminary data.</text>
</comment>
<proteinExistence type="inferred from homology"/>
<dbReference type="GO" id="GO:0000271">
    <property type="term" value="P:polysaccharide biosynthetic process"/>
    <property type="evidence" value="ECO:0007669"/>
    <property type="project" value="TreeGrafter"/>
</dbReference>
<dbReference type="Gene3D" id="3.40.640.10">
    <property type="entry name" value="Type I PLP-dependent aspartate aminotransferase-like (Major domain)"/>
    <property type="match status" value="1"/>
</dbReference>
<keyword evidence="1 4" id="KW-0663">Pyridoxal phosphate</keyword>
<feature type="modified residue" description="N6-(pyridoxal phosphate)lysine" evidence="4">
    <location>
        <position position="186"/>
    </location>
</feature>
<organism evidence="6 7">
    <name type="scientific">Nitrobacter vulgaris</name>
    <dbReference type="NCBI Taxonomy" id="29421"/>
    <lineage>
        <taxon>Bacteria</taxon>
        <taxon>Pseudomonadati</taxon>
        <taxon>Pseudomonadota</taxon>
        <taxon>Alphaproteobacteria</taxon>
        <taxon>Hyphomicrobiales</taxon>
        <taxon>Nitrobacteraceae</taxon>
        <taxon>Nitrobacter</taxon>
    </lineage>
</organism>
<accession>A0A1V4HW53</accession>
<dbReference type="CDD" id="cd00616">
    <property type="entry name" value="AHBA_syn"/>
    <property type="match status" value="1"/>
</dbReference>
<dbReference type="InterPro" id="IPR015424">
    <property type="entry name" value="PyrdxlP-dep_Trfase"/>
</dbReference>
<dbReference type="GO" id="GO:0008483">
    <property type="term" value="F:transaminase activity"/>
    <property type="evidence" value="ECO:0007669"/>
    <property type="project" value="TreeGrafter"/>
</dbReference>
<dbReference type="PANTHER" id="PTHR30244">
    <property type="entry name" value="TRANSAMINASE"/>
    <property type="match status" value="1"/>
</dbReference>
<dbReference type="PANTHER" id="PTHR30244:SF36">
    <property type="entry name" value="3-OXO-GLUCOSE-6-PHOSPHATE:GLUTAMATE AMINOTRANSFERASE"/>
    <property type="match status" value="1"/>
</dbReference>
<evidence type="ECO:0000256" key="1">
    <source>
        <dbReference type="ARBA" id="ARBA00022898"/>
    </source>
</evidence>
<keyword evidence="7" id="KW-1185">Reference proteome</keyword>
<dbReference type="Gene3D" id="3.90.1150.10">
    <property type="entry name" value="Aspartate Aminotransferase, domain 1"/>
    <property type="match status" value="1"/>
</dbReference>
<dbReference type="SUPFAM" id="SSF53383">
    <property type="entry name" value="PLP-dependent transferases"/>
    <property type="match status" value="1"/>
</dbReference>
<dbReference type="OrthoDB" id="9768668at2"/>
<dbReference type="EMBL" id="MWPQ01000049">
    <property type="protein sequence ID" value="OPH82075.1"/>
    <property type="molecule type" value="Genomic_DNA"/>
</dbReference>
<protein>
    <submittedName>
        <fullName evidence="6">Cell wall biogenesis protein</fullName>
    </submittedName>
</protein>
<dbReference type="InterPro" id="IPR015422">
    <property type="entry name" value="PyrdxlP-dep_Trfase_small"/>
</dbReference>
<evidence type="ECO:0000256" key="2">
    <source>
        <dbReference type="ARBA" id="ARBA00037999"/>
    </source>
</evidence>
<dbReference type="InterPro" id="IPR015421">
    <property type="entry name" value="PyrdxlP-dep_Trfase_major"/>
</dbReference>
<evidence type="ECO:0000256" key="4">
    <source>
        <dbReference type="PIRSR" id="PIRSR000390-2"/>
    </source>
</evidence>
<evidence type="ECO:0000313" key="6">
    <source>
        <dbReference type="EMBL" id="OPH82075.1"/>
    </source>
</evidence>
<dbReference type="STRING" id="29421.B2M20_12835"/>
<name>A0A1V4HW53_NITVU</name>
<dbReference type="PIRSF" id="PIRSF000390">
    <property type="entry name" value="PLP_StrS"/>
    <property type="match status" value="1"/>
</dbReference>
<comment type="similarity">
    <text evidence="2 5">Belongs to the DegT/DnrJ/EryC1 family.</text>
</comment>
<dbReference type="GO" id="GO:0030170">
    <property type="term" value="F:pyridoxal phosphate binding"/>
    <property type="evidence" value="ECO:0007669"/>
    <property type="project" value="TreeGrafter"/>
</dbReference>
<evidence type="ECO:0000256" key="5">
    <source>
        <dbReference type="RuleBase" id="RU004508"/>
    </source>
</evidence>
<dbReference type="Pfam" id="PF01041">
    <property type="entry name" value="DegT_DnrJ_EryC1"/>
    <property type="match status" value="1"/>
</dbReference>
<sequence>MKKIPFFDYPALFRLYQTEFVEAFQSASGRGAFIMQKDLEDFEATLAGYTGARHAIGVADGTMALLIGLRSAGIGPGDEVMVPSHTFVASAAAVHHAGATPVLIDCGEDHLMDVASAAKSITSRTRAIMPVQLNGRVANMDAICALAAERGLTIVEDSCQALGAKFRGKHAGRFGVAGAFSFYPSKTLGCFGDGGAIITDDDVIAESARTLRDHGRGKSGKVETWGYNSRLDNIQAALLNVKFRYYDQEIARRRSIARQYHERLKDIAELRLPPSPDSEPDHFDIFQNYEIEAEDRDGLKAHLQDRGIGTIIQWGGYTIHQFEKLGLGGNVPYTERMTQRYLLLPMNVSVDDEAVAYIGDTIARFYRRENA</sequence>
<evidence type="ECO:0000313" key="7">
    <source>
        <dbReference type="Proteomes" id="UP000189940"/>
    </source>
</evidence>
<dbReference type="InterPro" id="IPR000653">
    <property type="entry name" value="DegT/StrS_aminotransferase"/>
</dbReference>